<keyword evidence="1" id="KW-0963">Cytoplasm</keyword>
<feature type="non-terminal residue" evidence="5">
    <location>
        <position position="1"/>
    </location>
</feature>
<accession>A0ABQ7J7W2</accession>
<dbReference type="GO" id="GO:0003743">
    <property type="term" value="F:translation initiation factor activity"/>
    <property type="evidence" value="ECO:0007669"/>
    <property type="project" value="UniProtKB-KW"/>
</dbReference>
<dbReference type="InterPro" id="IPR007783">
    <property type="entry name" value="eIF3d"/>
</dbReference>
<evidence type="ECO:0000313" key="5">
    <source>
        <dbReference type="EMBL" id="KAF8820076.1"/>
    </source>
</evidence>
<keyword evidence="3" id="KW-0694">RNA-binding</keyword>
<proteinExistence type="predicted"/>
<keyword evidence="6" id="KW-1185">Reference proteome</keyword>
<gene>
    <name evidence="5" type="ORF">IE077_003616</name>
</gene>
<protein>
    <submittedName>
        <fullName evidence="5">Eukaryotic translation initiation factor 3 subunit 7</fullName>
    </submittedName>
</protein>
<sequence length="593" mass="67463">FVSPKSYTHLPFFCVSSRFTRSVSCLPTLSPLLFSHFSPLSLSIFFAAKMTTFSPHFNVNTKGCGPDIADPVTLSTGLAAVQKFPFEPSLKTEALGKVCDFTFATYQRNLRDSVKWGGVPPSQAYAEELRFYTVDNRPINKSRTFWNRRKVLKESTEAFNQKQQQELAMQLGRKTRSEQKKQQAAQKARQQRITARHKTFSEWSIEPTSDWKLVHEIPLNRLYSQKIETSEMQVKDICWRGTLRYYNKQADRISPKAPVSLTQFHQDLDFYWVSTKDDDIIKEFLLDDNSDIQVAATAQVLSCLMSAPQSRYSWHLNITKMEGTIIIDKTDGSIVDLLTVNETAQEPPTQDAENRLNRPHTLGVEAVKINQNFSQQVLEREEEPAETFPPPPFVEIDDIPANIAYRYRIFTLPGRASHPTEFGKSAIKIITRAEVHGKLHNVNEGSYTALCSVNEYDLRSQKNWRTQIENQQGALLATEIRNNANRLQKCVASALIAGCDTLKMGFVSRRSPKDAENHTLLVVQSHKTMELGLQIGLRMSNAWGIVRAIVDMIMEQPDGVYTLLKDPTKALLRLYIQPDDDEEEETAQAQPIH</sequence>
<reference evidence="5 6" key="1">
    <citation type="journal article" date="2020" name="bioRxiv">
        <title>Metabolic contributions of an alphaproteobacterial endosymbiont in the apicomplexan Cardiosporidium cionae.</title>
        <authorList>
            <person name="Hunter E.S."/>
            <person name="Paight C.J."/>
            <person name="Lane C.E."/>
        </authorList>
    </citation>
    <scope>NUCLEOTIDE SEQUENCE [LARGE SCALE GENOMIC DNA]</scope>
    <source>
        <strain evidence="5">ESH_2018</strain>
    </source>
</reference>
<dbReference type="PIRSF" id="PIRSF016281">
    <property type="entry name" value="EIF-3_zeta"/>
    <property type="match status" value="1"/>
</dbReference>
<keyword evidence="2 5" id="KW-0396">Initiation factor</keyword>
<evidence type="ECO:0000313" key="6">
    <source>
        <dbReference type="Proteomes" id="UP000823046"/>
    </source>
</evidence>
<dbReference type="PANTHER" id="PTHR12399:SF0">
    <property type="entry name" value="EUKARYOTIC TRANSLATION INITIATION FACTOR 3 SUBUNIT D"/>
    <property type="match status" value="1"/>
</dbReference>
<evidence type="ECO:0000256" key="1">
    <source>
        <dbReference type="ARBA" id="ARBA00022490"/>
    </source>
</evidence>
<name>A0ABQ7J7W2_9APIC</name>
<evidence type="ECO:0000256" key="3">
    <source>
        <dbReference type="ARBA" id="ARBA00022884"/>
    </source>
</evidence>
<dbReference type="Pfam" id="PF05091">
    <property type="entry name" value="eIF-3_zeta"/>
    <property type="match status" value="1"/>
</dbReference>
<evidence type="ECO:0000256" key="2">
    <source>
        <dbReference type="ARBA" id="ARBA00022540"/>
    </source>
</evidence>
<dbReference type="Proteomes" id="UP000823046">
    <property type="component" value="Unassembled WGS sequence"/>
</dbReference>
<dbReference type="EMBL" id="JADAQX010000491">
    <property type="protein sequence ID" value="KAF8820076.1"/>
    <property type="molecule type" value="Genomic_DNA"/>
</dbReference>
<dbReference type="PANTHER" id="PTHR12399">
    <property type="entry name" value="EUKARYOTIC TRANSLATION INITIATION FACTOR 3 SUBUNIT 7"/>
    <property type="match status" value="1"/>
</dbReference>
<keyword evidence="4" id="KW-0648">Protein biosynthesis</keyword>
<organism evidence="5 6">
    <name type="scientific">Cardiosporidium cionae</name>
    <dbReference type="NCBI Taxonomy" id="476202"/>
    <lineage>
        <taxon>Eukaryota</taxon>
        <taxon>Sar</taxon>
        <taxon>Alveolata</taxon>
        <taxon>Apicomplexa</taxon>
        <taxon>Aconoidasida</taxon>
        <taxon>Nephromycida</taxon>
        <taxon>Cardiosporidium</taxon>
    </lineage>
</organism>
<evidence type="ECO:0000256" key="4">
    <source>
        <dbReference type="ARBA" id="ARBA00022917"/>
    </source>
</evidence>
<comment type="caution">
    <text evidence="5">The sequence shown here is derived from an EMBL/GenBank/DDBJ whole genome shotgun (WGS) entry which is preliminary data.</text>
</comment>